<sequence length="168" mass="17865">MVIPLVLFCHAHTRLSSQALPTKRVVESTFLSTFAALSHLQASVPPSAPQHRCPASGARTPPLWDLRSSDPPTRAVPRRDPTPALGAVGHSTTRRRRLPAVRLQTGASADTPALGLGPPARPAHCFHAARRPLQAPPEPSDGRASSSTVWESAAPPGSKRDQAWHTGL</sequence>
<accession>A0AAV7T6X8</accession>
<feature type="region of interest" description="Disordered" evidence="1">
    <location>
        <begin position="44"/>
        <end position="168"/>
    </location>
</feature>
<comment type="caution">
    <text evidence="2">The sequence shown here is derived from an EMBL/GenBank/DDBJ whole genome shotgun (WGS) entry which is preliminary data.</text>
</comment>
<protein>
    <submittedName>
        <fullName evidence="2">Uncharacterized protein</fullName>
    </submittedName>
</protein>
<proteinExistence type="predicted"/>
<feature type="compositionally biased region" description="Basic and acidic residues" evidence="1">
    <location>
        <begin position="158"/>
        <end position="168"/>
    </location>
</feature>
<dbReference type="Proteomes" id="UP001066276">
    <property type="component" value="Chromosome 4_1"/>
</dbReference>
<evidence type="ECO:0000256" key="1">
    <source>
        <dbReference type="SAM" id="MobiDB-lite"/>
    </source>
</evidence>
<reference evidence="2" key="1">
    <citation type="journal article" date="2022" name="bioRxiv">
        <title>Sequencing and chromosome-scale assembly of the giantPleurodeles waltlgenome.</title>
        <authorList>
            <person name="Brown T."/>
            <person name="Elewa A."/>
            <person name="Iarovenko S."/>
            <person name="Subramanian E."/>
            <person name="Araus A.J."/>
            <person name="Petzold A."/>
            <person name="Susuki M."/>
            <person name="Suzuki K.-i.T."/>
            <person name="Hayashi T."/>
            <person name="Toyoda A."/>
            <person name="Oliveira C."/>
            <person name="Osipova E."/>
            <person name="Leigh N.D."/>
            <person name="Simon A."/>
            <person name="Yun M.H."/>
        </authorList>
    </citation>
    <scope>NUCLEOTIDE SEQUENCE</scope>
    <source>
        <strain evidence="2">20211129_DDA</strain>
        <tissue evidence="2">Liver</tissue>
    </source>
</reference>
<gene>
    <name evidence="2" type="ORF">NDU88_004126</name>
</gene>
<dbReference type="EMBL" id="JANPWB010000007">
    <property type="protein sequence ID" value="KAJ1172279.1"/>
    <property type="molecule type" value="Genomic_DNA"/>
</dbReference>
<name>A0AAV7T6X8_PLEWA</name>
<keyword evidence="3" id="KW-1185">Reference proteome</keyword>
<evidence type="ECO:0000313" key="2">
    <source>
        <dbReference type="EMBL" id="KAJ1172279.1"/>
    </source>
</evidence>
<organism evidence="2 3">
    <name type="scientific">Pleurodeles waltl</name>
    <name type="common">Iberian ribbed newt</name>
    <dbReference type="NCBI Taxonomy" id="8319"/>
    <lineage>
        <taxon>Eukaryota</taxon>
        <taxon>Metazoa</taxon>
        <taxon>Chordata</taxon>
        <taxon>Craniata</taxon>
        <taxon>Vertebrata</taxon>
        <taxon>Euteleostomi</taxon>
        <taxon>Amphibia</taxon>
        <taxon>Batrachia</taxon>
        <taxon>Caudata</taxon>
        <taxon>Salamandroidea</taxon>
        <taxon>Salamandridae</taxon>
        <taxon>Pleurodelinae</taxon>
        <taxon>Pleurodeles</taxon>
    </lineage>
</organism>
<dbReference type="AlphaFoldDB" id="A0AAV7T6X8"/>
<evidence type="ECO:0000313" key="3">
    <source>
        <dbReference type="Proteomes" id="UP001066276"/>
    </source>
</evidence>